<feature type="binding site" description="axial binding residue" evidence="6">
    <location>
        <position position="430"/>
    </location>
    <ligand>
        <name>heme</name>
        <dbReference type="ChEBI" id="CHEBI:30413"/>
    </ligand>
    <ligandPart>
        <name>Fe</name>
        <dbReference type="ChEBI" id="CHEBI:18248"/>
    </ligandPart>
</feature>
<dbReference type="GO" id="GO:0020037">
    <property type="term" value="F:heme binding"/>
    <property type="evidence" value="ECO:0007669"/>
    <property type="project" value="InterPro"/>
</dbReference>
<comment type="cofactor">
    <cofactor evidence="1 6">
        <name>heme</name>
        <dbReference type="ChEBI" id="CHEBI:30413"/>
    </cofactor>
</comment>
<dbReference type="OrthoDB" id="1470350at2759"/>
<dbReference type="SUPFAM" id="SSF48264">
    <property type="entry name" value="Cytochrome P450"/>
    <property type="match status" value="1"/>
</dbReference>
<dbReference type="PRINTS" id="PR00385">
    <property type="entry name" value="P450"/>
</dbReference>
<dbReference type="CDD" id="cd11058">
    <property type="entry name" value="CYP60B-like"/>
    <property type="match status" value="1"/>
</dbReference>
<dbReference type="Proteomes" id="UP000572817">
    <property type="component" value="Unassembled WGS sequence"/>
</dbReference>
<dbReference type="GO" id="GO:0016705">
    <property type="term" value="F:oxidoreductase activity, acting on paired donors, with incorporation or reduction of molecular oxygen"/>
    <property type="evidence" value="ECO:0007669"/>
    <property type="project" value="InterPro"/>
</dbReference>
<dbReference type="InterPro" id="IPR050121">
    <property type="entry name" value="Cytochrome_P450_monoxygenase"/>
</dbReference>
<evidence type="ECO:0000256" key="3">
    <source>
        <dbReference type="ARBA" id="ARBA00022617"/>
    </source>
</evidence>
<evidence type="ECO:0000256" key="5">
    <source>
        <dbReference type="ARBA" id="ARBA00023004"/>
    </source>
</evidence>
<dbReference type="PRINTS" id="PR00463">
    <property type="entry name" value="EP450I"/>
</dbReference>
<dbReference type="EMBL" id="WWBZ02000001">
    <property type="protein sequence ID" value="KAF4313788.1"/>
    <property type="molecule type" value="Genomic_DNA"/>
</dbReference>
<protein>
    <submittedName>
        <fullName evidence="8">Cytochrome P450</fullName>
    </submittedName>
</protein>
<dbReference type="PANTHER" id="PTHR24305:SF210">
    <property type="entry name" value="CYTOCHROME P450 MONOOXYGENASE ASQL-RELATED"/>
    <property type="match status" value="1"/>
</dbReference>
<organism evidence="8 9">
    <name type="scientific">Botryosphaeria dothidea</name>
    <dbReference type="NCBI Taxonomy" id="55169"/>
    <lineage>
        <taxon>Eukaryota</taxon>
        <taxon>Fungi</taxon>
        <taxon>Dikarya</taxon>
        <taxon>Ascomycota</taxon>
        <taxon>Pezizomycotina</taxon>
        <taxon>Dothideomycetes</taxon>
        <taxon>Dothideomycetes incertae sedis</taxon>
        <taxon>Botryosphaeriales</taxon>
        <taxon>Botryosphaeriaceae</taxon>
        <taxon>Botryosphaeria</taxon>
    </lineage>
</organism>
<name>A0A8H4JA35_9PEZI</name>
<keyword evidence="3 6" id="KW-0349">Heme</keyword>
<keyword evidence="7" id="KW-0503">Monooxygenase</keyword>
<evidence type="ECO:0000256" key="7">
    <source>
        <dbReference type="RuleBase" id="RU000461"/>
    </source>
</evidence>
<gene>
    <name evidence="8" type="ORF">GTA08_BOTSDO00322</name>
</gene>
<evidence type="ECO:0000313" key="9">
    <source>
        <dbReference type="Proteomes" id="UP000572817"/>
    </source>
</evidence>
<dbReference type="Pfam" id="PF00067">
    <property type="entry name" value="p450"/>
    <property type="match status" value="1"/>
</dbReference>
<evidence type="ECO:0000256" key="4">
    <source>
        <dbReference type="ARBA" id="ARBA00022723"/>
    </source>
</evidence>
<evidence type="ECO:0000313" key="8">
    <source>
        <dbReference type="EMBL" id="KAF4313788.1"/>
    </source>
</evidence>
<proteinExistence type="inferred from homology"/>
<keyword evidence="7" id="KW-0560">Oxidoreductase</keyword>
<evidence type="ECO:0000256" key="2">
    <source>
        <dbReference type="ARBA" id="ARBA00010617"/>
    </source>
</evidence>
<keyword evidence="4 6" id="KW-0479">Metal-binding</keyword>
<dbReference type="InterPro" id="IPR001128">
    <property type="entry name" value="Cyt_P450"/>
</dbReference>
<keyword evidence="9" id="KW-1185">Reference proteome</keyword>
<keyword evidence="5 6" id="KW-0408">Iron</keyword>
<reference evidence="8" key="1">
    <citation type="submission" date="2020-04" db="EMBL/GenBank/DDBJ databases">
        <title>Genome Assembly and Annotation of Botryosphaeria dothidea sdau 11-99, a Latent Pathogen of Apple Fruit Ring Rot in China.</title>
        <authorList>
            <person name="Yu C."/>
            <person name="Diao Y."/>
            <person name="Lu Q."/>
            <person name="Zhao J."/>
            <person name="Cui S."/>
            <person name="Peng C."/>
            <person name="He B."/>
            <person name="Liu H."/>
        </authorList>
    </citation>
    <scope>NUCLEOTIDE SEQUENCE [LARGE SCALE GENOMIC DNA]</scope>
    <source>
        <strain evidence="8">Sdau11-99</strain>
    </source>
</reference>
<evidence type="ECO:0000256" key="1">
    <source>
        <dbReference type="ARBA" id="ARBA00001971"/>
    </source>
</evidence>
<dbReference type="GO" id="GO:0004497">
    <property type="term" value="F:monooxygenase activity"/>
    <property type="evidence" value="ECO:0007669"/>
    <property type="project" value="UniProtKB-KW"/>
</dbReference>
<accession>A0A8H4JA35</accession>
<dbReference type="InterPro" id="IPR036396">
    <property type="entry name" value="Cyt_P450_sf"/>
</dbReference>
<evidence type="ECO:0000256" key="6">
    <source>
        <dbReference type="PIRSR" id="PIRSR602401-1"/>
    </source>
</evidence>
<dbReference type="PROSITE" id="PS00086">
    <property type="entry name" value="CYTOCHROME_P450"/>
    <property type="match status" value="1"/>
</dbReference>
<comment type="caution">
    <text evidence="8">The sequence shown here is derived from an EMBL/GenBank/DDBJ whole genome shotgun (WGS) entry which is preliminary data.</text>
</comment>
<dbReference type="Gene3D" id="1.10.630.10">
    <property type="entry name" value="Cytochrome P450"/>
    <property type="match status" value="1"/>
</dbReference>
<dbReference type="AlphaFoldDB" id="A0A8H4JA35"/>
<dbReference type="InterPro" id="IPR002401">
    <property type="entry name" value="Cyt_P450_E_grp-I"/>
</dbReference>
<comment type="similarity">
    <text evidence="2 7">Belongs to the cytochrome P450 family.</text>
</comment>
<dbReference type="GO" id="GO:0005506">
    <property type="term" value="F:iron ion binding"/>
    <property type="evidence" value="ECO:0007669"/>
    <property type="project" value="InterPro"/>
</dbReference>
<sequence length="486" mass="55469">MQLDAVDSSRLPLLFGALALSLVLSLVATAVYRIYFHPLSKYPGPKYAALTELVYWYISCKGDSPFWTRRMHESTAKQYGLAWKDIYGHKVGSSTKKAISKDPRKYVAEYNGTHNMVTMINDTDHARARKVFTNAFSDRALKQQESMIKSYADHFIRNLYNVSGETDIVTQLNCTTFDIMGDLAFGESLGLLSKSEVSPWVRAIFENLKVMELLGIGREYPFLGALTQLFMPKSLHDQRKFHFEHSAQRVDKRLENTSSEKPDIWNLVLQKGQDVINKDSMYAHASAFMVAGTETTATSLSGLTYLLLKNPDKLRKVTDEIRALESEDHLTLETLQGLKYMSACFEEGLRMYPPVPIGLHRVVLEGGTAICGDWIPAETRVSVPQLATYYSPLNFKDPKSFVPERWLPGTGFESDRKEALQPFSTGPRNCLGKNLAYHEMRIIFAKMLWHFDLELSPRSQNWTDQKNWLLWDKHPLYISLKPVRKN</sequence>
<dbReference type="InterPro" id="IPR017972">
    <property type="entry name" value="Cyt_P450_CS"/>
</dbReference>
<dbReference type="PANTHER" id="PTHR24305">
    <property type="entry name" value="CYTOCHROME P450"/>
    <property type="match status" value="1"/>
</dbReference>